<dbReference type="AlphaFoldDB" id="A0A163M3T9"/>
<proteinExistence type="predicted"/>
<keyword evidence="5" id="KW-1185">Reference proteome</keyword>
<reference evidence="4" key="1">
    <citation type="submission" date="2016-04" db="EMBL/GenBank/DDBJ databases">
        <authorList>
            <person name="Evans L.H."/>
            <person name="Alamgir A."/>
            <person name="Owens N."/>
            <person name="Weber N.D."/>
            <person name="Virtaneva K."/>
            <person name="Barbian K."/>
            <person name="Babar A."/>
            <person name="Rosenke K."/>
        </authorList>
    </citation>
    <scope>NUCLEOTIDE SEQUENCE [LARGE SCALE GENOMIC DNA]</scope>
    <source>
        <strain evidence="4">CBS 101.48</strain>
    </source>
</reference>
<dbReference type="InterPro" id="IPR009009">
    <property type="entry name" value="RlpA-like_DPBB"/>
</dbReference>
<dbReference type="OMA" id="GRWITIQ"/>
<feature type="chain" id="PRO_5007844344" description="RlpA-like protein double-psi beta-barrel domain-containing protein" evidence="2">
    <location>
        <begin position="28"/>
        <end position="129"/>
    </location>
</feature>
<accession>A0A163M3T9</accession>
<feature type="domain" description="RlpA-like protein double-psi beta-barrel" evidence="3">
    <location>
        <begin position="42"/>
        <end position="125"/>
    </location>
</feature>
<keyword evidence="1 2" id="KW-0732">Signal</keyword>
<dbReference type="Pfam" id="PF03330">
    <property type="entry name" value="DPBB_1"/>
    <property type="match status" value="1"/>
</dbReference>
<dbReference type="PANTHER" id="PTHR31836">
    <property type="match status" value="1"/>
</dbReference>
<evidence type="ECO:0000313" key="5">
    <source>
        <dbReference type="Proteomes" id="UP000078561"/>
    </source>
</evidence>
<dbReference type="STRING" id="4829.A0A163M3T9"/>
<dbReference type="EMBL" id="LT553497">
    <property type="protein sequence ID" value="SAM00999.1"/>
    <property type="molecule type" value="Genomic_DNA"/>
</dbReference>
<dbReference type="Gene3D" id="2.40.40.10">
    <property type="entry name" value="RlpA-like domain"/>
    <property type="match status" value="1"/>
</dbReference>
<dbReference type="Proteomes" id="UP000078561">
    <property type="component" value="Unassembled WGS sequence"/>
</dbReference>
<evidence type="ECO:0000259" key="3">
    <source>
        <dbReference type="Pfam" id="PF03330"/>
    </source>
</evidence>
<organism evidence="4">
    <name type="scientific">Absidia glauca</name>
    <name type="common">Pin mould</name>
    <dbReference type="NCBI Taxonomy" id="4829"/>
    <lineage>
        <taxon>Eukaryota</taxon>
        <taxon>Fungi</taxon>
        <taxon>Fungi incertae sedis</taxon>
        <taxon>Mucoromycota</taxon>
        <taxon>Mucoromycotina</taxon>
        <taxon>Mucoromycetes</taxon>
        <taxon>Mucorales</taxon>
        <taxon>Cunninghamellaceae</taxon>
        <taxon>Absidia</taxon>
    </lineage>
</organism>
<protein>
    <recommendedName>
        <fullName evidence="3">RlpA-like protein double-psi beta-barrel domain-containing protein</fullName>
    </recommendedName>
</protein>
<sequence length="129" mass="13571">MLKSTLPHSFLYLIVLLLAFNATFTLAYPLEERSSSFSGDGTFYTVGLGSCGKTNSDTELVAALSSDLMEGGKYCGKKIKITTPTGTVTATVVDTCPGCAKGSVDLSISAFKKIGKVAAGRIAIKWSFL</sequence>
<evidence type="ECO:0000256" key="2">
    <source>
        <dbReference type="SAM" id="SignalP"/>
    </source>
</evidence>
<evidence type="ECO:0000313" key="4">
    <source>
        <dbReference type="EMBL" id="SAM00999.1"/>
    </source>
</evidence>
<name>A0A163M3T9_ABSGL</name>
<dbReference type="SUPFAM" id="SSF50685">
    <property type="entry name" value="Barwin-like endoglucanases"/>
    <property type="match status" value="1"/>
</dbReference>
<dbReference type="OrthoDB" id="623670at2759"/>
<dbReference type="InterPro" id="IPR036908">
    <property type="entry name" value="RlpA-like_sf"/>
</dbReference>
<dbReference type="InParanoid" id="A0A163M3T9"/>
<gene>
    <name evidence="4" type="primary">ABSGL_06735.1 scaffold 8661</name>
</gene>
<dbReference type="CDD" id="cd22191">
    <property type="entry name" value="DPBB_RlpA_EXP_N-like"/>
    <property type="match status" value="1"/>
</dbReference>
<evidence type="ECO:0000256" key="1">
    <source>
        <dbReference type="ARBA" id="ARBA00022729"/>
    </source>
</evidence>
<dbReference type="InterPro" id="IPR051477">
    <property type="entry name" value="Expansin_CellWall"/>
</dbReference>
<dbReference type="PANTHER" id="PTHR31836:SF28">
    <property type="entry name" value="SRCR DOMAIN-CONTAINING PROTEIN-RELATED"/>
    <property type="match status" value="1"/>
</dbReference>
<feature type="signal peptide" evidence="2">
    <location>
        <begin position="1"/>
        <end position="27"/>
    </location>
</feature>